<dbReference type="InterPro" id="IPR003753">
    <property type="entry name" value="Exonuc_VII_L"/>
</dbReference>
<evidence type="ECO:0000313" key="8">
    <source>
        <dbReference type="EMBL" id="GGR08364.1"/>
    </source>
</evidence>
<name>A0A918F4Z8_9DEIO</name>
<evidence type="ECO:0000256" key="5">
    <source>
        <dbReference type="RuleBase" id="RU004355"/>
    </source>
</evidence>
<dbReference type="RefSeq" id="WP_189090178.1">
    <property type="nucleotide sequence ID" value="NZ_BMQL01000010.1"/>
</dbReference>
<comment type="catalytic activity">
    <reaction evidence="5">
        <text>Exonucleolytic cleavage in either 5'- to 3'- or 3'- to 5'-direction to yield nucleoside 5'-phosphates.</text>
        <dbReference type="EC" id="3.1.11.6"/>
    </reaction>
</comment>
<organism evidence="8 9">
    <name type="scientific">Deinococcus ruber</name>
    <dbReference type="NCBI Taxonomy" id="1848197"/>
    <lineage>
        <taxon>Bacteria</taxon>
        <taxon>Thermotogati</taxon>
        <taxon>Deinococcota</taxon>
        <taxon>Deinococci</taxon>
        <taxon>Deinococcales</taxon>
        <taxon>Deinococcaceae</taxon>
        <taxon>Deinococcus</taxon>
    </lineage>
</organism>
<dbReference type="GO" id="GO:0003676">
    <property type="term" value="F:nucleic acid binding"/>
    <property type="evidence" value="ECO:0007669"/>
    <property type="project" value="InterPro"/>
</dbReference>
<evidence type="ECO:0000256" key="2">
    <source>
        <dbReference type="ARBA" id="ARBA00022722"/>
    </source>
</evidence>
<comment type="similarity">
    <text evidence="5">Belongs to the XseA family.</text>
</comment>
<dbReference type="NCBIfam" id="TIGR00237">
    <property type="entry name" value="xseA"/>
    <property type="match status" value="1"/>
</dbReference>
<dbReference type="GO" id="GO:0009318">
    <property type="term" value="C:exodeoxyribonuclease VII complex"/>
    <property type="evidence" value="ECO:0007669"/>
    <property type="project" value="UniProtKB-UniRule"/>
</dbReference>
<keyword evidence="9" id="KW-1185">Reference proteome</keyword>
<evidence type="ECO:0000259" key="6">
    <source>
        <dbReference type="Pfam" id="PF02601"/>
    </source>
</evidence>
<evidence type="ECO:0000313" key="9">
    <source>
        <dbReference type="Proteomes" id="UP000603865"/>
    </source>
</evidence>
<reference evidence="8" key="2">
    <citation type="submission" date="2020-09" db="EMBL/GenBank/DDBJ databases">
        <authorList>
            <person name="Sun Q."/>
            <person name="Ohkuma M."/>
        </authorList>
    </citation>
    <scope>NUCLEOTIDE SEQUENCE</scope>
    <source>
        <strain evidence="8">JCM 31311</strain>
    </source>
</reference>
<comment type="subcellular location">
    <subcellularLocation>
        <location evidence="5">Cytoplasm</location>
    </subcellularLocation>
</comment>
<evidence type="ECO:0000256" key="3">
    <source>
        <dbReference type="ARBA" id="ARBA00022801"/>
    </source>
</evidence>
<proteinExistence type="inferred from homology"/>
<feature type="domain" description="Exonuclease VII large subunit C-terminal" evidence="6">
    <location>
        <begin position="318"/>
        <end position="388"/>
    </location>
</feature>
<accession>A0A918F4Z8</accession>
<dbReference type="Pfam" id="PF02601">
    <property type="entry name" value="Exonuc_VII_L"/>
    <property type="match status" value="2"/>
</dbReference>
<protein>
    <recommendedName>
        <fullName evidence="5">Exodeoxyribonuclease 7 large subunit</fullName>
        <ecNumber evidence="5">3.1.11.6</ecNumber>
    </recommendedName>
</protein>
<keyword evidence="3 5" id="KW-0378">Hydrolase</keyword>
<sequence length="395" mass="42139">MTRTPATFLELADLLAYVGQVIERGIPGAVWVRAELASVTDRRHLYLDVVQSGQDGREVAKARATLWARERFSLEGKFRRATGGGLAAGMSVLLMVTAEFHPQYGFSLHILDIAPEFTVGDMALKLEGIRRTLEQERLLECNRSLPQPPDYTRVAVISPANAAGLGDFRREADALAAAGLVQFVYFPATFQGREASSSILNTLGAALLAHAEEALDALVIIRGGGASTDLAWLNDLELARAVARFPVPVISGIGHARDDTILDEVACLRMDTPSKAAALIVSTVAAGAQQAQRDFRQIVAAGRAALSEADSGANWALDRVMRAAGRLVERHSNDLDATMKSILGLTPRRTLERGYALVRNAAGEVVTQAAQAEAGTALSLEFSDGIVGVRVESGG</sequence>
<keyword evidence="2 5" id="KW-0540">Nuclease</keyword>
<dbReference type="Proteomes" id="UP000603865">
    <property type="component" value="Unassembled WGS sequence"/>
</dbReference>
<dbReference type="GO" id="GO:0008855">
    <property type="term" value="F:exodeoxyribonuclease VII activity"/>
    <property type="evidence" value="ECO:0007669"/>
    <property type="project" value="UniProtKB-UniRule"/>
</dbReference>
<dbReference type="InterPro" id="IPR020579">
    <property type="entry name" value="Exonuc_VII_lsu_C"/>
</dbReference>
<dbReference type="EC" id="3.1.11.6" evidence="5"/>
<dbReference type="InterPro" id="IPR025824">
    <property type="entry name" value="OB-fold_nuc-bd_dom"/>
</dbReference>
<dbReference type="AlphaFoldDB" id="A0A918F4Z8"/>
<dbReference type="Pfam" id="PF13742">
    <property type="entry name" value="tRNA_anti_2"/>
    <property type="match status" value="1"/>
</dbReference>
<feature type="domain" description="Exonuclease VII large subunit C-terminal" evidence="6">
    <location>
        <begin position="139"/>
        <end position="308"/>
    </location>
</feature>
<dbReference type="GO" id="GO:0006308">
    <property type="term" value="P:DNA catabolic process"/>
    <property type="evidence" value="ECO:0007669"/>
    <property type="project" value="UniProtKB-UniRule"/>
</dbReference>
<gene>
    <name evidence="8" type="primary">xseA</name>
    <name evidence="8" type="ORF">GCM10008957_21380</name>
</gene>
<evidence type="ECO:0000256" key="4">
    <source>
        <dbReference type="ARBA" id="ARBA00022839"/>
    </source>
</evidence>
<keyword evidence="1" id="KW-0963">Cytoplasm</keyword>
<dbReference type="GO" id="GO:0005737">
    <property type="term" value="C:cytoplasm"/>
    <property type="evidence" value="ECO:0007669"/>
    <property type="project" value="UniProtKB-SubCell"/>
</dbReference>
<keyword evidence="4 5" id="KW-0269">Exonuclease</keyword>
<evidence type="ECO:0000259" key="7">
    <source>
        <dbReference type="Pfam" id="PF13742"/>
    </source>
</evidence>
<feature type="domain" description="OB-fold nucleic acid binding" evidence="7">
    <location>
        <begin position="10"/>
        <end position="113"/>
    </location>
</feature>
<dbReference type="PANTHER" id="PTHR30008">
    <property type="entry name" value="EXODEOXYRIBONUCLEASE 7 LARGE SUBUNIT"/>
    <property type="match status" value="1"/>
</dbReference>
<evidence type="ECO:0000256" key="1">
    <source>
        <dbReference type="ARBA" id="ARBA00022490"/>
    </source>
</evidence>
<dbReference type="CDD" id="cd04489">
    <property type="entry name" value="ExoVII_LU_OBF"/>
    <property type="match status" value="1"/>
</dbReference>
<dbReference type="EMBL" id="BMQL01000010">
    <property type="protein sequence ID" value="GGR08364.1"/>
    <property type="molecule type" value="Genomic_DNA"/>
</dbReference>
<reference evidence="8" key="1">
    <citation type="journal article" date="2014" name="Int. J. Syst. Evol. Microbiol.">
        <title>Complete genome sequence of Corynebacterium casei LMG S-19264T (=DSM 44701T), isolated from a smear-ripened cheese.</title>
        <authorList>
            <consortium name="US DOE Joint Genome Institute (JGI-PGF)"/>
            <person name="Walter F."/>
            <person name="Albersmeier A."/>
            <person name="Kalinowski J."/>
            <person name="Ruckert C."/>
        </authorList>
    </citation>
    <scope>NUCLEOTIDE SEQUENCE</scope>
    <source>
        <strain evidence="8">JCM 31311</strain>
    </source>
</reference>
<comment type="caution">
    <text evidence="8">The sequence shown here is derived from an EMBL/GenBank/DDBJ whole genome shotgun (WGS) entry which is preliminary data.</text>
</comment>
<dbReference type="PANTHER" id="PTHR30008:SF0">
    <property type="entry name" value="EXODEOXYRIBONUCLEASE 7 LARGE SUBUNIT"/>
    <property type="match status" value="1"/>
</dbReference>